<name>A0A918ED40_9PSEU</name>
<evidence type="ECO:0000313" key="1">
    <source>
        <dbReference type="EMBL" id="GGP41322.1"/>
    </source>
</evidence>
<keyword evidence="2" id="KW-1185">Reference proteome</keyword>
<protein>
    <submittedName>
        <fullName evidence="1">Uncharacterized protein</fullName>
    </submittedName>
</protein>
<organism evidence="1 2">
    <name type="scientific">Saccharothrix coeruleofusca</name>
    <dbReference type="NCBI Taxonomy" id="33919"/>
    <lineage>
        <taxon>Bacteria</taxon>
        <taxon>Bacillati</taxon>
        <taxon>Actinomycetota</taxon>
        <taxon>Actinomycetes</taxon>
        <taxon>Pseudonocardiales</taxon>
        <taxon>Pseudonocardiaceae</taxon>
        <taxon>Saccharothrix</taxon>
    </lineage>
</organism>
<evidence type="ECO:0000313" key="2">
    <source>
        <dbReference type="Proteomes" id="UP000639606"/>
    </source>
</evidence>
<dbReference type="Proteomes" id="UP000639606">
    <property type="component" value="Unassembled WGS sequence"/>
</dbReference>
<sequence>MTHPFLFYKEAHAAGDPTYRAPQDAVASWRDLAEQVRAELARIGLPVTVLSAEASESKPVGAHVLVHETQPFGVTVDWHTPVENSESFVQKIANQDLDGLVGYVGNANRIITRLLFDVLKEAHFRVLIDYQERDKYLYRVLEPPRFPMV</sequence>
<accession>A0A918ED40</accession>
<dbReference type="EMBL" id="BMRG01000002">
    <property type="protein sequence ID" value="GGP41322.1"/>
    <property type="molecule type" value="Genomic_DNA"/>
</dbReference>
<dbReference type="AlphaFoldDB" id="A0A918ED40"/>
<proteinExistence type="predicted"/>
<dbReference type="RefSeq" id="WP_189221934.1">
    <property type="nucleotide sequence ID" value="NZ_BMRG01000002.1"/>
</dbReference>
<gene>
    <name evidence="1" type="ORF">GCM10010185_10580</name>
</gene>
<reference evidence="1" key="1">
    <citation type="journal article" date="2014" name="Int. J. Syst. Evol. Microbiol.">
        <title>Complete genome sequence of Corynebacterium casei LMG S-19264T (=DSM 44701T), isolated from a smear-ripened cheese.</title>
        <authorList>
            <consortium name="US DOE Joint Genome Institute (JGI-PGF)"/>
            <person name="Walter F."/>
            <person name="Albersmeier A."/>
            <person name="Kalinowski J."/>
            <person name="Ruckert C."/>
        </authorList>
    </citation>
    <scope>NUCLEOTIDE SEQUENCE</scope>
    <source>
        <strain evidence="1">JCM 3313</strain>
    </source>
</reference>
<reference evidence="1" key="2">
    <citation type="submission" date="2020-09" db="EMBL/GenBank/DDBJ databases">
        <authorList>
            <person name="Sun Q."/>
            <person name="Ohkuma M."/>
        </authorList>
    </citation>
    <scope>NUCLEOTIDE SEQUENCE</scope>
    <source>
        <strain evidence="1">JCM 3313</strain>
    </source>
</reference>
<comment type="caution">
    <text evidence="1">The sequence shown here is derived from an EMBL/GenBank/DDBJ whole genome shotgun (WGS) entry which is preliminary data.</text>
</comment>